<sequence length="57" mass="6282">MKTLKAIGNTLTKPATLLISTIFHKTSFWLLTCISLLVLATHNQSRARTKSQTSASH</sequence>
<organism evidence="2 3">
    <name type="scientific">Paraglaciecola chathamensis S18K6</name>
    <dbReference type="NCBI Taxonomy" id="1127672"/>
    <lineage>
        <taxon>Bacteria</taxon>
        <taxon>Pseudomonadati</taxon>
        <taxon>Pseudomonadota</taxon>
        <taxon>Gammaproteobacteria</taxon>
        <taxon>Alteromonadales</taxon>
        <taxon>Alteromonadaceae</taxon>
        <taxon>Paraglaciecola</taxon>
    </lineage>
</organism>
<dbReference type="Proteomes" id="UP000006320">
    <property type="component" value="Unassembled WGS sequence"/>
</dbReference>
<evidence type="ECO:0000256" key="1">
    <source>
        <dbReference type="SAM" id="Phobius"/>
    </source>
</evidence>
<proteinExistence type="predicted"/>
<dbReference type="AlphaFoldDB" id="A0AAV3UV70"/>
<accession>A0AAV3UV70</accession>
<reference evidence="2 3" key="1">
    <citation type="journal article" date="2017" name="Antonie Van Leeuwenhoek">
        <title>Rhizobium rhizosphaerae sp. nov., a novel species isolated from rice rhizosphere.</title>
        <authorList>
            <person name="Zhao J.J."/>
            <person name="Zhang J."/>
            <person name="Zhang R.J."/>
            <person name="Zhang C.W."/>
            <person name="Yin H.Q."/>
            <person name="Zhang X.X."/>
        </authorList>
    </citation>
    <scope>NUCLEOTIDE SEQUENCE [LARGE SCALE GENOMIC DNA]</scope>
    <source>
        <strain evidence="2 3">S18K6</strain>
    </source>
</reference>
<feature type="transmembrane region" description="Helical" evidence="1">
    <location>
        <begin position="15"/>
        <end position="40"/>
    </location>
</feature>
<evidence type="ECO:0000313" key="2">
    <source>
        <dbReference type="EMBL" id="GAC08967.1"/>
    </source>
</evidence>
<keyword evidence="1" id="KW-1133">Transmembrane helix</keyword>
<protein>
    <submittedName>
        <fullName evidence="2">Uncharacterized protein</fullName>
    </submittedName>
</protein>
<dbReference type="RefSeq" id="WP_007985643.1">
    <property type="nucleotide sequence ID" value="NZ_BAEM01000014.1"/>
</dbReference>
<dbReference type="EMBL" id="BAEM01000014">
    <property type="protein sequence ID" value="GAC08967.1"/>
    <property type="molecule type" value="Genomic_DNA"/>
</dbReference>
<gene>
    <name evidence="2" type="ORF">GCHA_1005</name>
</gene>
<evidence type="ECO:0000313" key="3">
    <source>
        <dbReference type="Proteomes" id="UP000006320"/>
    </source>
</evidence>
<name>A0AAV3UV70_9ALTE</name>
<comment type="caution">
    <text evidence="2">The sequence shown here is derived from an EMBL/GenBank/DDBJ whole genome shotgun (WGS) entry which is preliminary data.</text>
</comment>
<keyword evidence="1" id="KW-0472">Membrane</keyword>
<keyword evidence="1" id="KW-0812">Transmembrane</keyword>